<evidence type="ECO:0000256" key="1">
    <source>
        <dbReference type="SAM" id="MobiDB-lite"/>
    </source>
</evidence>
<dbReference type="GO" id="GO:0019136">
    <property type="term" value="F:deoxynucleoside kinase activity"/>
    <property type="evidence" value="ECO:0000318"/>
    <property type="project" value="GO_Central"/>
</dbReference>
<dbReference type="GeneID" id="5725407"/>
<dbReference type="GO" id="GO:0005737">
    <property type="term" value="C:cytoplasm"/>
    <property type="evidence" value="ECO:0000318"/>
    <property type="project" value="GO_Central"/>
</dbReference>
<proteinExistence type="predicted"/>
<dbReference type="PaxDb" id="3055-EDP07551"/>
<name>A0A2K3E1X5_CHLRE</name>
<dbReference type="OrthoDB" id="567086at2759"/>
<keyword evidence="4" id="KW-1185">Reference proteome</keyword>
<feature type="domain" description="Deoxynucleoside kinase" evidence="2">
    <location>
        <begin position="196"/>
        <end position="379"/>
    </location>
</feature>
<organism evidence="3 4">
    <name type="scientific">Chlamydomonas reinhardtii</name>
    <name type="common">Chlamydomonas smithii</name>
    <dbReference type="NCBI Taxonomy" id="3055"/>
    <lineage>
        <taxon>Eukaryota</taxon>
        <taxon>Viridiplantae</taxon>
        <taxon>Chlorophyta</taxon>
        <taxon>core chlorophytes</taxon>
        <taxon>Chlorophyceae</taxon>
        <taxon>CS clade</taxon>
        <taxon>Chlamydomonadales</taxon>
        <taxon>Chlamydomonadaceae</taxon>
        <taxon>Chlamydomonas</taxon>
    </lineage>
</organism>
<accession>A0A2K3E1X5</accession>
<dbReference type="InParanoid" id="A0A2K3E1X5"/>
<evidence type="ECO:0000313" key="4">
    <source>
        <dbReference type="Proteomes" id="UP000006906"/>
    </source>
</evidence>
<dbReference type="Gene3D" id="3.40.50.300">
    <property type="entry name" value="P-loop containing nucleotide triphosphate hydrolases"/>
    <property type="match status" value="1"/>
</dbReference>
<gene>
    <name evidence="3" type="ORF">CHLRE_02g095350v5</name>
</gene>
<protein>
    <recommendedName>
        <fullName evidence="2">Deoxynucleoside kinase domain-containing protein</fullName>
    </recommendedName>
</protein>
<dbReference type="RefSeq" id="XP_042927254.1">
    <property type="nucleotide sequence ID" value="XM_043059620.1"/>
</dbReference>
<feature type="region of interest" description="Disordered" evidence="1">
    <location>
        <begin position="54"/>
        <end position="88"/>
    </location>
</feature>
<sequence>MLSRTCLPTKPTTAPIASLCNGRISTARQLAPTVGVAALGFGRRREQLRTTCALSKGKSDANSSTATTGRLRKSGAKDATPPNATSPDDIALVPHAYLYQEQLERVDVASVSDMRRLYQRERGNFRRYLLDIVKVKDEEHAAAMEFFMMAMDAAARSSAAAASAASAAASSSSAPAAGVLGVAPVPLGMTCEQVTLSVEGNISAGKSTFLSILNRHLLHDAGFTFVKEPIEQWQSVGGGPVNLLDLFYKDPARLAYTFQNYVFLTRVLQERTTYGSTAKARLLERSVFSDRMVFVRAVHASRDLAEHELAIYDAWFGPILTSLPTLVPNGLIYLHARPETCMKRLMRRARSEESSIPLEYLQSLHDNHEDWLRDACTLAVTLKQRLEQQQHATTTPASSSSASCSTSSPQQIQIQSLEAAPPAALALVDIPPSIANHLYIIDSTKVSGVPSASYLHCLPSLVVDCDEDVDVDGDTAHGQQVSQVIQDYTQFVAAYRAACHRLAAAGHPAAAGPRLPPPAADYFTTDPDTGRVSYRPVTQGVPGVPLPEAAAAPAAATV</sequence>
<dbReference type="InterPro" id="IPR050566">
    <property type="entry name" value="Deoxyribonucleoside_kinase"/>
</dbReference>
<dbReference type="PANTHER" id="PTHR10513:SF35">
    <property type="entry name" value="DEOXYADENOSINE KINASE"/>
    <property type="match status" value="1"/>
</dbReference>
<dbReference type="InterPro" id="IPR031314">
    <property type="entry name" value="DNK_dom"/>
</dbReference>
<dbReference type="Proteomes" id="UP000006906">
    <property type="component" value="Chromosome 2"/>
</dbReference>
<dbReference type="EMBL" id="CM008963">
    <property type="protein sequence ID" value="PNW86781.1"/>
    <property type="molecule type" value="Genomic_DNA"/>
</dbReference>
<evidence type="ECO:0000313" key="3">
    <source>
        <dbReference type="EMBL" id="PNW86781.1"/>
    </source>
</evidence>
<reference evidence="3 4" key="1">
    <citation type="journal article" date="2007" name="Science">
        <title>The Chlamydomonas genome reveals the evolution of key animal and plant functions.</title>
        <authorList>
            <person name="Merchant S.S."/>
            <person name="Prochnik S.E."/>
            <person name="Vallon O."/>
            <person name="Harris E.H."/>
            <person name="Karpowicz S.J."/>
            <person name="Witman G.B."/>
            <person name="Terry A."/>
            <person name="Salamov A."/>
            <person name="Fritz-Laylin L.K."/>
            <person name="Marechal-Drouard L."/>
            <person name="Marshall W.F."/>
            <person name="Qu L.H."/>
            <person name="Nelson D.R."/>
            <person name="Sanderfoot A.A."/>
            <person name="Spalding M.H."/>
            <person name="Kapitonov V.V."/>
            <person name="Ren Q."/>
            <person name="Ferris P."/>
            <person name="Lindquist E."/>
            <person name="Shapiro H."/>
            <person name="Lucas S.M."/>
            <person name="Grimwood J."/>
            <person name="Schmutz J."/>
            <person name="Cardol P."/>
            <person name="Cerutti H."/>
            <person name="Chanfreau G."/>
            <person name="Chen C.L."/>
            <person name="Cognat V."/>
            <person name="Croft M.T."/>
            <person name="Dent R."/>
            <person name="Dutcher S."/>
            <person name="Fernandez E."/>
            <person name="Fukuzawa H."/>
            <person name="Gonzalez-Ballester D."/>
            <person name="Gonzalez-Halphen D."/>
            <person name="Hallmann A."/>
            <person name="Hanikenne M."/>
            <person name="Hippler M."/>
            <person name="Inwood W."/>
            <person name="Jabbari K."/>
            <person name="Kalanon M."/>
            <person name="Kuras R."/>
            <person name="Lefebvre P.A."/>
            <person name="Lemaire S.D."/>
            <person name="Lobanov A.V."/>
            <person name="Lohr M."/>
            <person name="Manuell A."/>
            <person name="Meier I."/>
            <person name="Mets L."/>
            <person name="Mittag M."/>
            <person name="Mittelmeier T."/>
            <person name="Moroney J.V."/>
            <person name="Moseley J."/>
            <person name="Napoli C."/>
            <person name="Nedelcu A.M."/>
            <person name="Niyogi K."/>
            <person name="Novoselov S.V."/>
            <person name="Paulsen I.T."/>
            <person name="Pazour G."/>
            <person name="Purton S."/>
            <person name="Ral J.P."/>
            <person name="Riano-Pachon D.M."/>
            <person name="Riekhof W."/>
            <person name="Rymarquis L."/>
            <person name="Schroda M."/>
            <person name="Stern D."/>
            <person name="Umen J."/>
            <person name="Willows R."/>
            <person name="Wilson N."/>
            <person name="Zimmer S.L."/>
            <person name="Allmer J."/>
            <person name="Balk J."/>
            <person name="Bisova K."/>
            <person name="Chen C.J."/>
            <person name="Elias M."/>
            <person name="Gendler K."/>
            <person name="Hauser C."/>
            <person name="Lamb M.R."/>
            <person name="Ledford H."/>
            <person name="Long J.C."/>
            <person name="Minagawa J."/>
            <person name="Page M.D."/>
            <person name="Pan J."/>
            <person name="Pootakham W."/>
            <person name="Roje S."/>
            <person name="Rose A."/>
            <person name="Stahlberg E."/>
            <person name="Terauchi A.M."/>
            <person name="Yang P."/>
            <person name="Ball S."/>
            <person name="Bowler C."/>
            <person name="Dieckmann C.L."/>
            <person name="Gladyshev V.N."/>
            <person name="Green P."/>
            <person name="Jorgensen R."/>
            <person name="Mayfield S."/>
            <person name="Mueller-Roeber B."/>
            <person name="Rajamani S."/>
            <person name="Sayre R.T."/>
            <person name="Brokstein P."/>
            <person name="Dubchak I."/>
            <person name="Goodstein D."/>
            <person name="Hornick L."/>
            <person name="Huang Y.W."/>
            <person name="Jhaveri J."/>
            <person name="Luo Y."/>
            <person name="Martinez D."/>
            <person name="Ngau W.C."/>
            <person name="Otillar B."/>
            <person name="Poliakov A."/>
            <person name="Porter A."/>
            <person name="Szajkowski L."/>
            <person name="Werner G."/>
            <person name="Zhou K."/>
            <person name="Grigoriev I.V."/>
            <person name="Rokhsar D.S."/>
            <person name="Grossman A.R."/>
        </authorList>
    </citation>
    <scope>NUCLEOTIDE SEQUENCE [LARGE SCALE GENOMIC DNA]</scope>
    <source>
        <strain evidence="4">CC-503</strain>
    </source>
</reference>
<evidence type="ECO:0000259" key="2">
    <source>
        <dbReference type="Pfam" id="PF01712"/>
    </source>
</evidence>
<dbReference type="AlphaFoldDB" id="A0A2K3E1X5"/>
<dbReference type="KEGG" id="cre:CHLRE_02g095350v5"/>
<dbReference type="SUPFAM" id="SSF52540">
    <property type="entry name" value="P-loop containing nucleoside triphosphate hydrolases"/>
    <property type="match status" value="1"/>
</dbReference>
<dbReference type="InterPro" id="IPR027417">
    <property type="entry name" value="P-loop_NTPase"/>
</dbReference>
<dbReference type="Gramene" id="PNW86781">
    <property type="protein sequence ID" value="PNW86781"/>
    <property type="gene ID" value="CHLRE_02g095350v5"/>
</dbReference>
<dbReference type="CDD" id="cd01673">
    <property type="entry name" value="dNK"/>
    <property type="match status" value="1"/>
</dbReference>
<dbReference type="STRING" id="3055.A0A2K3E1X5"/>
<dbReference type="Pfam" id="PF01712">
    <property type="entry name" value="dNK"/>
    <property type="match status" value="1"/>
</dbReference>
<dbReference type="PANTHER" id="PTHR10513">
    <property type="entry name" value="DEOXYNUCLEOSIDE KINASE"/>
    <property type="match status" value="1"/>
</dbReference>